<dbReference type="InterPro" id="IPR017937">
    <property type="entry name" value="Thioredoxin_CS"/>
</dbReference>
<evidence type="ECO:0000259" key="4">
    <source>
        <dbReference type="PROSITE" id="PS51352"/>
    </source>
</evidence>
<protein>
    <recommendedName>
        <fullName evidence="4">Thioredoxin domain-containing protein</fullName>
    </recommendedName>
</protein>
<evidence type="ECO:0000256" key="2">
    <source>
        <dbReference type="ARBA" id="ARBA00023284"/>
    </source>
</evidence>
<gene>
    <name evidence="5" type="ORF">GDO78_020369</name>
</gene>
<proteinExistence type="predicted"/>
<keyword evidence="2" id="KW-0676">Redox-active center</keyword>
<feature type="non-terminal residue" evidence="5">
    <location>
        <position position="132"/>
    </location>
</feature>
<feature type="domain" description="Thioredoxin" evidence="4">
    <location>
        <begin position="51"/>
        <end position="132"/>
    </location>
</feature>
<feature type="non-terminal residue" evidence="5">
    <location>
        <position position="1"/>
    </location>
</feature>
<dbReference type="OrthoDB" id="2121326at2759"/>
<dbReference type="PROSITE" id="PS00194">
    <property type="entry name" value="THIOREDOXIN_1"/>
    <property type="match status" value="1"/>
</dbReference>
<dbReference type="EMBL" id="WNTK01004953">
    <property type="protein sequence ID" value="KAG9464163.1"/>
    <property type="molecule type" value="Genomic_DNA"/>
</dbReference>
<reference evidence="5" key="1">
    <citation type="thesis" date="2020" institute="ProQuest LLC" country="789 East Eisenhower Parkway, Ann Arbor, MI, USA">
        <title>Comparative Genomics and Chromosome Evolution.</title>
        <authorList>
            <person name="Mudd A.B."/>
        </authorList>
    </citation>
    <scope>NUCLEOTIDE SEQUENCE</scope>
    <source>
        <strain evidence="5">HN-11 Male</strain>
        <tissue evidence="5">Kidney and liver</tissue>
    </source>
</reference>
<feature type="region of interest" description="Disordered" evidence="3">
    <location>
        <begin position="1"/>
        <end position="52"/>
    </location>
</feature>
<comment type="caution">
    <text evidence="5">The sequence shown here is derived from an EMBL/GenBank/DDBJ whole genome shotgun (WGS) entry which is preliminary data.</text>
</comment>
<feature type="compositionally biased region" description="Low complexity" evidence="3">
    <location>
        <begin position="1"/>
        <end position="12"/>
    </location>
</feature>
<evidence type="ECO:0000256" key="1">
    <source>
        <dbReference type="ARBA" id="ARBA00023157"/>
    </source>
</evidence>
<dbReference type="InterPro" id="IPR036249">
    <property type="entry name" value="Thioredoxin-like_sf"/>
</dbReference>
<evidence type="ECO:0000256" key="3">
    <source>
        <dbReference type="SAM" id="MobiDB-lite"/>
    </source>
</evidence>
<keyword evidence="1" id="KW-1015">Disulfide bond</keyword>
<evidence type="ECO:0000313" key="5">
    <source>
        <dbReference type="EMBL" id="KAG9464163.1"/>
    </source>
</evidence>
<dbReference type="Pfam" id="PF00085">
    <property type="entry name" value="Thioredoxin"/>
    <property type="match status" value="1"/>
</dbReference>
<feature type="compositionally biased region" description="Low complexity" evidence="3">
    <location>
        <begin position="25"/>
        <end position="39"/>
    </location>
</feature>
<dbReference type="Proteomes" id="UP000770717">
    <property type="component" value="Unassembled WGS sequence"/>
</dbReference>
<sequence>SSSSAHPLLTSSRPTAAGRGNSCIPSPSTATPTPVTQAVPPRPFHPGCFTAPPAAPHPSAAVRPLTGAMVRFVESLDDFKATLSDAGDKLVVVDFTATWCGPCKMIAPFFEELSKKYPDVVFIKVDVDDAQV</sequence>
<dbReference type="InterPro" id="IPR013766">
    <property type="entry name" value="Thioredoxin_domain"/>
</dbReference>
<dbReference type="PANTHER" id="PTHR46115">
    <property type="entry name" value="THIOREDOXIN-LIKE PROTEIN 1"/>
    <property type="match status" value="1"/>
</dbReference>
<evidence type="ECO:0000313" key="6">
    <source>
        <dbReference type="Proteomes" id="UP000770717"/>
    </source>
</evidence>
<dbReference type="CDD" id="cd02947">
    <property type="entry name" value="TRX_family"/>
    <property type="match status" value="1"/>
</dbReference>
<dbReference type="SUPFAM" id="SSF52833">
    <property type="entry name" value="Thioredoxin-like"/>
    <property type="match status" value="1"/>
</dbReference>
<dbReference type="AlphaFoldDB" id="A0A8J6BJY0"/>
<accession>A0A8J6BJY0</accession>
<name>A0A8J6BJY0_ELECQ</name>
<dbReference type="Gene3D" id="3.40.30.10">
    <property type="entry name" value="Glutaredoxin"/>
    <property type="match status" value="1"/>
</dbReference>
<organism evidence="5 6">
    <name type="scientific">Eleutherodactylus coqui</name>
    <name type="common">Puerto Rican coqui</name>
    <dbReference type="NCBI Taxonomy" id="57060"/>
    <lineage>
        <taxon>Eukaryota</taxon>
        <taxon>Metazoa</taxon>
        <taxon>Chordata</taxon>
        <taxon>Craniata</taxon>
        <taxon>Vertebrata</taxon>
        <taxon>Euteleostomi</taxon>
        <taxon>Amphibia</taxon>
        <taxon>Batrachia</taxon>
        <taxon>Anura</taxon>
        <taxon>Neobatrachia</taxon>
        <taxon>Hyloidea</taxon>
        <taxon>Eleutherodactylidae</taxon>
        <taxon>Eleutherodactylinae</taxon>
        <taxon>Eleutherodactylus</taxon>
        <taxon>Eleutherodactylus</taxon>
    </lineage>
</organism>
<dbReference type="PROSITE" id="PS51352">
    <property type="entry name" value="THIOREDOXIN_2"/>
    <property type="match status" value="1"/>
</dbReference>
<keyword evidence="6" id="KW-1185">Reference proteome</keyword>